<dbReference type="SUPFAM" id="SSF56112">
    <property type="entry name" value="Protein kinase-like (PK-like)"/>
    <property type="match status" value="1"/>
</dbReference>
<proteinExistence type="predicted"/>
<evidence type="ECO:0000313" key="2">
    <source>
        <dbReference type="Proteomes" id="UP000188318"/>
    </source>
</evidence>
<organism evidence="1 2">
    <name type="scientific">Aspergillus carbonarius (strain ITEM 5010)</name>
    <dbReference type="NCBI Taxonomy" id="602072"/>
    <lineage>
        <taxon>Eukaryota</taxon>
        <taxon>Fungi</taxon>
        <taxon>Dikarya</taxon>
        <taxon>Ascomycota</taxon>
        <taxon>Pezizomycotina</taxon>
        <taxon>Eurotiomycetes</taxon>
        <taxon>Eurotiomycetidae</taxon>
        <taxon>Eurotiales</taxon>
        <taxon>Aspergillaceae</taxon>
        <taxon>Aspergillus</taxon>
        <taxon>Aspergillus subgen. Circumdati</taxon>
    </lineage>
</organism>
<reference evidence="2" key="1">
    <citation type="journal article" date="2017" name="Genome Biol.">
        <title>Comparative genomics reveals high biological diversity and specific adaptations in the industrially and medically important fungal genus Aspergillus.</title>
        <authorList>
            <person name="de Vries R.P."/>
            <person name="Riley R."/>
            <person name="Wiebenga A."/>
            <person name="Aguilar-Osorio G."/>
            <person name="Amillis S."/>
            <person name="Uchima C.A."/>
            <person name="Anderluh G."/>
            <person name="Asadollahi M."/>
            <person name="Askin M."/>
            <person name="Barry K."/>
            <person name="Battaglia E."/>
            <person name="Bayram O."/>
            <person name="Benocci T."/>
            <person name="Braus-Stromeyer S.A."/>
            <person name="Caldana C."/>
            <person name="Canovas D."/>
            <person name="Cerqueira G.C."/>
            <person name="Chen F."/>
            <person name="Chen W."/>
            <person name="Choi C."/>
            <person name="Clum A."/>
            <person name="Dos Santos R.A."/>
            <person name="Damasio A.R."/>
            <person name="Diallinas G."/>
            <person name="Emri T."/>
            <person name="Fekete E."/>
            <person name="Flipphi M."/>
            <person name="Freyberg S."/>
            <person name="Gallo A."/>
            <person name="Gournas C."/>
            <person name="Habgood R."/>
            <person name="Hainaut M."/>
            <person name="Harispe M.L."/>
            <person name="Henrissat B."/>
            <person name="Hilden K.S."/>
            <person name="Hope R."/>
            <person name="Hossain A."/>
            <person name="Karabika E."/>
            <person name="Karaffa L."/>
            <person name="Karanyi Z."/>
            <person name="Krasevec N."/>
            <person name="Kuo A."/>
            <person name="Kusch H."/>
            <person name="LaButti K."/>
            <person name="Lagendijk E.L."/>
            <person name="Lapidus A."/>
            <person name="Levasseur A."/>
            <person name="Lindquist E."/>
            <person name="Lipzen A."/>
            <person name="Logrieco A.F."/>
            <person name="MacCabe A."/>
            <person name="Maekelae M.R."/>
            <person name="Malavazi I."/>
            <person name="Melin P."/>
            <person name="Meyer V."/>
            <person name="Mielnichuk N."/>
            <person name="Miskei M."/>
            <person name="Molnar A.P."/>
            <person name="Mule G."/>
            <person name="Ngan C.Y."/>
            <person name="Orejas M."/>
            <person name="Orosz E."/>
            <person name="Ouedraogo J.P."/>
            <person name="Overkamp K.M."/>
            <person name="Park H.-S."/>
            <person name="Perrone G."/>
            <person name="Piumi F."/>
            <person name="Punt P.J."/>
            <person name="Ram A.F."/>
            <person name="Ramon A."/>
            <person name="Rauscher S."/>
            <person name="Record E."/>
            <person name="Riano-Pachon D.M."/>
            <person name="Robert V."/>
            <person name="Roehrig J."/>
            <person name="Ruller R."/>
            <person name="Salamov A."/>
            <person name="Salih N.S."/>
            <person name="Samson R.A."/>
            <person name="Sandor E."/>
            <person name="Sanguinetti M."/>
            <person name="Schuetze T."/>
            <person name="Sepcic K."/>
            <person name="Shelest E."/>
            <person name="Sherlock G."/>
            <person name="Sophianopoulou V."/>
            <person name="Squina F.M."/>
            <person name="Sun H."/>
            <person name="Susca A."/>
            <person name="Todd R.B."/>
            <person name="Tsang A."/>
            <person name="Unkles S.E."/>
            <person name="van de Wiele N."/>
            <person name="van Rossen-Uffink D."/>
            <person name="Oliveira J.V."/>
            <person name="Vesth T.C."/>
            <person name="Visser J."/>
            <person name="Yu J.-H."/>
            <person name="Zhou M."/>
            <person name="Andersen M.R."/>
            <person name="Archer D.B."/>
            <person name="Baker S.E."/>
            <person name="Benoit I."/>
            <person name="Brakhage A.A."/>
            <person name="Braus G.H."/>
            <person name="Fischer R."/>
            <person name="Frisvad J.C."/>
            <person name="Goldman G.H."/>
            <person name="Houbraken J."/>
            <person name="Oakley B."/>
            <person name="Pocsi I."/>
            <person name="Scazzocchio C."/>
            <person name="Seiboth B."/>
            <person name="vanKuyk P.A."/>
            <person name="Wortman J."/>
            <person name="Dyer P.S."/>
            <person name="Grigoriev I.V."/>
        </authorList>
    </citation>
    <scope>NUCLEOTIDE SEQUENCE [LARGE SCALE GENOMIC DNA]</scope>
    <source>
        <strain evidence="2">ITEM 5010</strain>
    </source>
</reference>
<accession>A0A1R3RSX7</accession>
<gene>
    <name evidence="1" type="ORF">ASPCADRAFT_514520</name>
</gene>
<evidence type="ECO:0000313" key="1">
    <source>
        <dbReference type="EMBL" id="OOF97596.1"/>
    </source>
</evidence>
<name>A0A1R3RSX7_ASPC5</name>
<evidence type="ECO:0008006" key="3">
    <source>
        <dbReference type="Google" id="ProtNLM"/>
    </source>
</evidence>
<sequence length="223" mass="25581">MAQKSTSLPSYITWFDEDNYIGQELAFSSGSIWKLQTKIQESEDLKIAGNGPSTAVIKIHMQIPYWESATKKPSVRATQAVPELPFRGKRGVEALSILTRPGCSSAPSLIDWMYRRQSNDEWVPGINVSLIFDSLDRRERDNLRRAFKKAWLECISCGVEHGDSGSRNILWDREGQKCYLIDFEHFDRPTSKTMIWRDVNYIVWNMAKAGSSADYEDMSTWNL</sequence>
<protein>
    <recommendedName>
        <fullName evidence="3">Aminoglycoside phosphotransferase domain-containing protein</fullName>
    </recommendedName>
</protein>
<dbReference type="AlphaFoldDB" id="A0A1R3RSX7"/>
<dbReference type="OrthoDB" id="5401170at2759"/>
<dbReference type="EMBL" id="KV907497">
    <property type="protein sequence ID" value="OOF97596.1"/>
    <property type="molecule type" value="Genomic_DNA"/>
</dbReference>
<dbReference type="InterPro" id="IPR011009">
    <property type="entry name" value="Kinase-like_dom_sf"/>
</dbReference>
<dbReference type="STRING" id="602072.A0A1R3RSX7"/>
<dbReference type="VEuPathDB" id="FungiDB:ASPCADRAFT_514520"/>
<dbReference type="OMA" id="ERYFNIT"/>
<keyword evidence="2" id="KW-1185">Reference proteome</keyword>
<dbReference type="Gene3D" id="1.10.510.10">
    <property type="entry name" value="Transferase(Phosphotransferase) domain 1"/>
    <property type="match status" value="1"/>
</dbReference>
<dbReference type="Proteomes" id="UP000188318">
    <property type="component" value="Unassembled WGS sequence"/>
</dbReference>